<comment type="caution">
    <text evidence="1">The sequence shown here is derived from an EMBL/GenBank/DDBJ whole genome shotgun (WGS) entry which is preliminary data.</text>
</comment>
<dbReference type="InterPro" id="IPR053143">
    <property type="entry name" value="Arylsulfate_ST"/>
</dbReference>
<dbReference type="PANTHER" id="PTHR35340">
    <property type="entry name" value="PQQ ENZYME REPEAT PROTEIN-RELATED"/>
    <property type="match status" value="1"/>
</dbReference>
<evidence type="ECO:0000313" key="1">
    <source>
        <dbReference type="EMBL" id="OHT22883.1"/>
    </source>
</evidence>
<protein>
    <submittedName>
        <fullName evidence="1">Thioredoxin</fullName>
    </submittedName>
</protein>
<evidence type="ECO:0000313" key="2">
    <source>
        <dbReference type="Proteomes" id="UP000179588"/>
    </source>
</evidence>
<dbReference type="PANTHER" id="PTHR35340:SF5">
    <property type="entry name" value="ASST-DOMAIN-CONTAINING PROTEIN"/>
    <property type="match status" value="1"/>
</dbReference>
<dbReference type="InterPro" id="IPR010262">
    <property type="entry name" value="Arylsulfotransferase_bact"/>
</dbReference>
<reference evidence="1 2" key="1">
    <citation type="submission" date="2016-03" db="EMBL/GenBank/DDBJ databases">
        <title>Genome sequence of Providencia stuartii strain, isolated from the salivary glands of larval Lucilia sericata.</title>
        <authorList>
            <person name="Yuan Y."/>
            <person name="Zhang Y."/>
            <person name="Fu S."/>
            <person name="Crippen T.L."/>
            <person name="Visi D."/>
            <person name="Benbow M.E."/>
            <person name="Allen M."/>
            <person name="Tomberlin J.K."/>
            <person name="Sze S.-H."/>
            <person name="Tarone A.M."/>
        </authorList>
    </citation>
    <scope>NUCLEOTIDE SEQUENCE [LARGE SCALE GENOMIC DNA]</scope>
    <source>
        <strain evidence="1 2">Crippen</strain>
    </source>
</reference>
<organism evidence="1 2">
    <name type="scientific">Providencia stuartii</name>
    <dbReference type="NCBI Taxonomy" id="588"/>
    <lineage>
        <taxon>Bacteria</taxon>
        <taxon>Pseudomonadati</taxon>
        <taxon>Pseudomonadota</taxon>
        <taxon>Gammaproteobacteria</taxon>
        <taxon>Enterobacterales</taxon>
        <taxon>Morganellaceae</taxon>
        <taxon>Providencia</taxon>
    </lineage>
</organism>
<dbReference type="RefSeq" id="WP_070929368.1">
    <property type="nucleotide sequence ID" value="NZ_CANMXG010000008.1"/>
</dbReference>
<dbReference type="EMBL" id="LVIE01000201">
    <property type="protein sequence ID" value="OHT22883.1"/>
    <property type="molecule type" value="Genomic_DNA"/>
</dbReference>
<dbReference type="GO" id="GO:0004062">
    <property type="term" value="F:aryl sulfotransferase activity"/>
    <property type="evidence" value="ECO:0007669"/>
    <property type="project" value="InterPro"/>
</dbReference>
<proteinExistence type="predicted"/>
<dbReference type="Pfam" id="PF05935">
    <property type="entry name" value="Arylsulfotrans"/>
    <property type="match status" value="1"/>
</dbReference>
<dbReference type="Proteomes" id="UP000179588">
    <property type="component" value="Unassembled WGS sequence"/>
</dbReference>
<accession>A0A1S1HNM2</accession>
<dbReference type="AlphaFoldDB" id="A0A1S1HNM2"/>
<sequence length="449" mass="51354">MGCPSVYPTKTTIYKKDQTWNGYTLFNTANNKGAVLIDMNGNEVHAWPKALGALSKMLPNGDLLCCSEIEHNFQCHEDKKIVQLDWYGNVIWSFDRFERLVDEFGITTWSARTHHDYQREGNPVGYYSPELLAKTDSGNSLLLCHRNIQNKQISNKPLLDDVIVEIDWQGNIIWEWAFNDHFFELGFDQIAKKVIYHNPNLISHGEIGDYLHINSLSRLGPNKHFDNGHQNFHPDNIIWSSREANIVGITSRQTGKVVWQIGPDYTEARFKHLDWIIGQHHAHLIPKGLPGAGNILLFDNGWKAGYGQSTPNSSDGLKNACRDYSRVLEIDPISFEIIWQYSANEQGTKQGAKVTINKYQFYSPHVSSAQRLLNGNTLITEGSNGRLIEVTKENRIVWEYISPYQSSGLEAHNKIYRAYRVPYDWLPQLSKGSEIALPDIDNRRFHIKG</sequence>
<gene>
    <name evidence="1" type="ORF">A3Q29_07960</name>
</gene>
<keyword evidence="2" id="KW-1185">Reference proteome</keyword>
<name>A0A1S1HNM2_PROST</name>